<evidence type="ECO:0000313" key="2">
    <source>
        <dbReference type="Proteomes" id="UP001162030"/>
    </source>
</evidence>
<keyword evidence="2" id="KW-1185">Reference proteome</keyword>
<accession>A0ABN8XA68</accession>
<proteinExistence type="predicted"/>
<evidence type="ECO:0000313" key="1">
    <source>
        <dbReference type="EMBL" id="CAI8894502.1"/>
    </source>
</evidence>
<gene>
    <name evidence="1" type="ORF">MSZNOR_3311</name>
</gene>
<organism evidence="1 2">
    <name type="scientific">Methylocaldum szegediense</name>
    <dbReference type="NCBI Taxonomy" id="73780"/>
    <lineage>
        <taxon>Bacteria</taxon>
        <taxon>Pseudomonadati</taxon>
        <taxon>Pseudomonadota</taxon>
        <taxon>Gammaproteobacteria</taxon>
        <taxon>Methylococcales</taxon>
        <taxon>Methylococcaceae</taxon>
        <taxon>Methylocaldum</taxon>
    </lineage>
</organism>
<dbReference type="RefSeq" id="WP_156912830.1">
    <property type="nucleotide sequence ID" value="NZ_OX458333.1"/>
</dbReference>
<dbReference type="EMBL" id="OX458333">
    <property type="protein sequence ID" value="CAI8894502.1"/>
    <property type="molecule type" value="Genomic_DNA"/>
</dbReference>
<name>A0ABN8XA68_9GAMM</name>
<sequence length="50" mass="5593">MNIPSRWVEALVFLITGLLLSAILDDANGAVSFQEFPREFCIGDQKEQPL</sequence>
<reference evidence="1 2" key="1">
    <citation type="submission" date="2023-03" db="EMBL/GenBank/DDBJ databases">
        <authorList>
            <person name="Pearce D."/>
        </authorList>
    </citation>
    <scope>NUCLEOTIDE SEQUENCE [LARGE SCALE GENOMIC DNA]</scope>
    <source>
        <strain evidence="1">Msz</strain>
    </source>
</reference>
<protein>
    <submittedName>
        <fullName evidence="1">Uncharacterized protein</fullName>
    </submittedName>
</protein>
<dbReference type="Proteomes" id="UP001162030">
    <property type="component" value="Chromosome"/>
</dbReference>